<organism evidence="1 2">
    <name type="scientific">Trichonephila clavipes</name>
    <name type="common">Golden silk orbweaver</name>
    <name type="synonym">Nephila clavipes</name>
    <dbReference type="NCBI Taxonomy" id="2585209"/>
    <lineage>
        <taxon>Eukaryota</taxon>
        <taxon>Metazoa</taxon>
        <taxon>Ecdysozoa</taxon>
        <taxon>Arthropoda</taxon>
        <taxon>Chelicerata</taxon>
        <taxon>Arachnida</taxon>
        <taxon>Araneae</taxon>
        <taxon>Araneomorphae</taxon>
        <taxon>Entelegynae</taxon>
        <taxon>Araneoidea</taxon>
        <taxon>Nephilidae</taxon>
        <taxon>Trichonephila</taxon>
    </lineage>
</organism>
<accession>A0A8X6SHJ6</accession>
<sequence>MKNTAKWYCCTGSIIEIRESRQDFMPLNFSVEDIHLIVQLPVLFNAYIKLGVVIDIFHYLVPHLQRIPAEDVPGYALAHPESSVRDISKACSYSKSMVWNILHTTATAGSDVVQSGRPIFDDFFQHLWPYIGNNTVNVVFQMVKRLWLIRIDQ</sequence>
<evidence type="ECO:0000313" key="2">
    <source>
        <dbReference type="Proteomes" id="UP000887159"/>
    </source>
</evidence>
<dbReference type="AlphaFoldDB" id="A0A8X6SHJ6"/>
<keyword evidence="2" id="KW-1185">Reference proteome</keyword>
<comment type="caution">
    <text evidence="1">The sequence shown here is derived from an EMBL/GenBank/DDBJ whole genome shotgun (WGS) entry which is preliminary data.</text>
</comment>
<reference evidence="1" key="1">
    <citation type="submission" date="2020-08" db="EMBL/GenBank/DDBJ databases">
        <title>Multicomponent nature underlies the extraordinary mechanical properties of spider dragline silk.</title>
        <authorList>
            <person name="Kono N."/>
            <person name="Nakamura H."/>
            <person name="Mori M."/>
            <person name="Yoshida Y."/>
            <person name="Ohtoshi R."/>
            <person name="Malay A.D."/>
            <person name="Moran D.A.P."/>
            <person name="Tomita M."/>
            <person name="Numata K."/>
            <person name="Arakawa K."/>
        </authorList>
    </citation>
    <scope>NUCLEOTIDE SEQUENCE</scope>
</reference>
<evidence type="ECO:0000313" key="1">
    <source>
        <dbReference type="EMBL" id="GFY13814.1"/>
    </source>
</evidence>
<dbReference type="Proteomes" id="UP000887159">
    <property type="component" value="Unassembled WGS sequence"/>
</dbReference>
<name>A0A8X6SHJ6_TRICX</name>
<protein>
    <submittedName>
        <fullName evidence="1">Uncharacterized protein</fullName>
    </submittedName>
</protein>
<proteinExistence type="predicted"/>
<gene>
    <name evidence="1" type="primary">NCL1_15550</name>
    <name evidence="1" type="ORF">TNCV_985861</name>
</gene>
<dbReference type="EMBL" id="BMAU01021324">
    <property type="protein sequence ID" value="GFY13814.1"/>
    <property type="molecule type" value="Genomic_DNA"/>
</dbReference>